<feature type="domain" description="TLC" evidence="9">
    <location>
        <begin position="51"/>
        <end position="146"/>
    </location>
</feature>
<evidence type="ECO:0000256" key="7">
    <source>
        <dbReference type="ARBA" id="ARBA00023136"/>
    </source>
</evidence>
<keyword evidence="3" id="KW-0813">Transport</keyword>
<evidence type="ECO:0000256" key="4">
    <source>
        <dbReference type="ARBA" id="ARBA00022692"/>
    </source>
</evidence>
<keyword evidence="11" id="KW-1185">Reference proteome</keyword>
<keyword evidence="4 8" id="KW-0812">Transmembrane</keyword>
<dbReference type="Proteomes" id="UP001516400">
    <property type="component" value="Unassembled WGS sequence"/>
</dbReference>
<feature type="transmembrane region" description="Helical" evidence="8">
    <location>
        <begin position="128"/>
        <end position="144"/>
    </location>
</feature>
<feature type="transmembrane region" description="Helical" evidence="8">
    <location>
        <begin position="49"/>
        <end position="69"/>
    </location>
</feature>
<dbReference type="EMBL" id="JABFTP020000165">
    <property type="protein sequence ID" value="KAL3285270.1"/>
    <property type="molecule type" value="Genomic_DNA"/>
</dbReference>
<comment type="caution">
    <text evidence="10">The sequence shown here is derived from an EMBL/GenBank/DDBJ whole genome shotgun (WGS) entry which is preliminary data.</text>
</comment>
<keyword evidence="5" id="KW-0653">Protein transport</keyword>
<evidence type="ECO:0000256" key="1">
    <source>
        <dbReference type="ARBA" id="ARBA00004141"/>
    </source>
</evidence>
<dbReference type="PANTHER" id="PTHR12371:SF11">
    <property type="entry name" value="TRANSLOCATING CHAIN-ASSOCIATED MEMBRANE PROTEIN"/>
    <property type="match status" value="1"/>
</dbReference>
<keyword evidence="7 8" id="KW-0472">Membrane</keyword>
<accession>A0ABD2P399</accession>
<dbReference type="PANTHER" id="PTHR12371">
    <property type="entry name" value="TRANSLOCATION ASSOCIATED MEMBRANE PROTEIN"/>
    <property type="match status" value="1"/>
</dbReference>
<evidence type="ECO:0000313" key="11">
    <source>
        <dbReference type="Proteomes" id="UP001516400"/>
    </source>
</evidence>
<evidence type="ECO:0000256" key="3">
    <source>
        <dbReference type="ARBA" id="ARBA00022448"/>
    </source>
</evidence>
<name>A0ABD2P399_9CUCU</name>
<dbReference type="InterPro" id="IPR006634">
    <property type="entry name" value="TLC-dom"/>
</dbReference>
<keyword evidence="6 8" id="KW-1133">Transmembrane helix</keyword>
<evidence type="ECO:0000256" key="6">
    <source>
        <dbReference type="ARBA" id="ARBA00022989"/>
    </source>
</evidence>
<comment type="similarity">
    <text evidence="2">Belongs to the TRAM family.</text>
</comment>
<evidence type="ECO:0000256" key="8">
    <source>
        <dbReference type="SAM" id="Phobius"/>
    </source>
</evidence>
<reference evidence="10 11" key="1">
    <citation type="journal article" date="2021" name="BMC Biol.">
        <title>Horizontally acquired antibacterial genes associated with adaptive radiation of ladybird beetles.</title>
        <authorList>
            <person name="Li H.S."/>
            <person name="Tang X.F."/>
            <person name="Huang Y.H."/>
            <person name="Xu Z.Y."/>
            <person name="Chen M.L."/>
            <person name="Du X.Y."/>
            <person name="Qiu B.Y."/>
            <person name="Chen P.T."/>
            <person name="Zhang W."/>
            <person name="Slipinski A."/>
            <person name="Escalona H.E."/>
            <person name="Waterhouse R.M."/>
            <person name="Zwick A."/>
            <person name="Pang H."/>
        </authorList>
    </citation>
    <scope>NUCLEOTIDE SEQUENCE [LARGE SCALE GENOMIC DNA]</scope>
    <source>
        <strain evidence="10">SYSU2018</strain>
    </source>
</reference>
<dbReference type="InterPro" id="IPR016447">
    <property type="entry name" value="Translocation_assoc_membrane"/>
</dbReference>
<evidence type="ECO:0000259" key="9">
    <source>
        <dbReference type="Pfam" id="PF03798"/>
    </source>
</evidence>
<organism evidence="10 11">
    <name type="scientific">Cryptolaemus montrouzieri</name>
    <dbReference type="NCBI Taxonomy" id="559131"/>
    <lineage>
        <taxon>Eukaryota</taxon>
        <taxon>Metazoa</taxon>
        <taxon>Ecdysozoa</taxon>
        <taxon>Arthropoda</taxon>
        <taxon>Hexapoda</taxon>
        <taxon>Insecta</taxon>
        <taxon>Pterygota</taxon>
        <taxon>Neoptera</taxon>
        <taxon>Endopterygota</taxon>
        <taxon>Coleoptera</taxon>
        <taxon>Polyphaga</taxon>
        <taxon>Cucujiformia</taxon>
        <taxon>Coccinelloidea</taxon>
        <taxon>Coccinellidae</taxon>
        <taxon>Scymninae</taxon>
        <taxon>Scymnini</taxon>
        <taxon>Cryptolaemus</taxon>
    </lineage>
</organism>
<feature type="transmembrane region" description="Helical" evidence="8">
    <location>
        <begin position="12"/>
        <end position="29"/>
    </location>
</feature>
<comment type="subcellular location">
    <subcellularLocation>
        <location evidence="1">Membrane</location>
        <topology evidence="1">Multi-pass membrane protein</topology>
    </subcellularLocation>
</comment>
<evidence type="ECO:0000256" key="5">
    <source>
        <dbReference type="ARBA" id="ARBA00022927"/>
    </source>
</evidence>
<dbReference type="AlphaFoldDB" id="A0ABD2P399"/>
<dbReference type="Pfam" id="PF03798">
    <property type="entry name" value="TRAM_LAG1_CLN8"/>
    <property type="match status" value="1"/>
</dbReference>
<evidence type="ECO:0000256" key="2">
    <source>
        <dbReference type="ARBA" id="ARBA00005999"/>
    </source>
</evidence>
<evidence type="ECO:0000313" key="10">
    <source>
        <dbReference type="EMBL" id="KAL3285270.1"/>
    </source>
</evidence>
<gene>
    <name evidence="10" type="ORF">HHI36_019380</name>
</gene>
<sequence>MMFFCTNQVSKTGCVFIYSLIVVDVHAIFQEYILDKISKKLHLSKSKLAIFNNSGQLLVFYLISVLWGIDTIMRERYLPEISRLWTEYPAPITFLAKLYFIIQLAYSLHELPELYLQRVKREEYLGKAVSSIAALVLVSISYFLRNPDSVGFRVWVPDLALKICGRFPDHWAIMTAKMYIIGRAVHVISRKISKVVIVSDSLSALEKLKGGNHSAITDIITVKVINALQHVKELGFHIAGIWVPTHPYILHDTAGILANRGRLLPEPAQIKGGPQELWPEHNKSLWNDWNMSFAKSVR</sequence>
<dbReference type="GO" id="GO:0016020">
    <property type="term" value="C:membrane"/>
    <property type="evidence" value="ECO:0007669"/>
    <property type="project" value="UniProtKB-SubCell"/>
</dbReference>
<dbReference type="GO" id="GO:0015031">
    <property type="term" value="P:protein transport"/>
    <property type="evidence" value="ECO:0007669"/>
    <property type="project" value="UniProtKB-KW"/>
</dbReference>
<proteinExistence type="inferred from homology"/>
<protein>
    <recommendedName>
        <fullName evidence="9">TLC domain-containing protein</fullName>
    </recommendedName>
</protein>